<dbReference type="Gene3D" id="3.40.50.1820">
    <property type="entry name" value="alpha/beta hydrolase"/>
    <property type="match status" value="1"/>
</dbReference>
<dbReference type="InterPro" id="IPR051411">
    <property type="entry name" value="Polyketide_trans_af380"/>
</dbReference>
<dbReference type="Proteomes" id="UP001237780">
    <property type="component" value="Unassembled WGS sequence"/>
</dbReference>
<accession>A0ABU0S8G6</accession>
<dbReference type="PANTHER" id="PTHR47751">
    <property type="entry name" value="SUPERFAMILY HYDROLASE, PUTATIVE (AFU_ORTHOLOGUE AFUA_2G16580)-RELATED"/>
    <property type="match status" value="1"/>
</dbReference>
<gene>
    <name evidence="1" type="ORF">QFZ34_001412</name>
</gene>
<organism evidence="1 2">
    <name type="scientific">Phyllobacterium ifriqiyense</name>
    <dbReference type="NCBI Taxonomy" id="314238"/>
    <lineage>
        <taxon>Bacteria</taxon>
        <taxon>Pseudomonadati</taxon>
        <taxon>Pseudomonadota</taxon>
        <taxon>Alphaproteobacteria</taxon>
        <taxon>Hyphomicrobiales</taxon>
        <taxon>Phyllobacteriaceae</taxon>
        <taxon>Phyllobacterium</taxon>
    </lineage>
</organism>
<evidence type="ECO:0000313" key="1">
    <source>
        <dbReference type="EMBL" id="MDQ0996235.1"/>
    </source>
</evidence>
<dbReference type="EMBL" id="JAUSZT010000002">
    <property type="protein sequence ID" value="MDQ0996235.1"/>
    <property type="molecule type" value="Genomic_DNA"/>
</dbReference>
<comment type="caution">
    <text evidence="1">The sequence shown here is derived from an EMBL/GenBank/DDBJ whole genome shotgun (WGS) entry which is preliminary data.</text>
</comment>
<dbReference type="InterPro" id="IPR029058">
    <property type="entry name" value="AB_hydrolase_fold"/>
</dbReference>
<protein>
    <submittedName>
        <fullName evidence="1">Fermentation-respiration switch protein FrsA (DUF1100 family)</fullName>
    </submittedName>
</protein>
<keyword evidence="2" id="KW-1185">Reference proteome</keyword>
<dbReference type="PANTHER" id="PTHR47751:SF1">
    <property type="entry name" value="SUPERFAMILY HYDROLASE, PUTATIVE (AFU_ORTHOLOGUE AFUA_2G16580)-RELATED"/>
    <property type="match status" value="1"/>
</dbReference>
<sequence length="54" mass="5895">MKEQIGAIYAEKLAKKGFIALAFDPSHQGERGGEPRDLEAPLPVSKIFVARSII</sequence>
<reference evidence="1 2" key="1">
    <citation type="submission" date="2023-07" db="EMBL/GenBank/DDBJ databases">
        <title>Comparative genomics of wheat-associated soil bacteria to identify genetic determinants of phenazine resistance.</title>
        <authorList>
            <person name="Mouncey N."/>
        </authorList>
    </citation>
    <scope>NUCLEOTIDE SEQUENCE [LARGE SCALE GENOMIC DNA]</scope>
    <source>
        <strain evidence="1 2">W4I11</strain>
    </source>
</reference>
<dbReference type="RefSeq" id="WP_307278490.1">
    <property type="nucleotide sequence ID" value="NZ_JAUSZT010000002.1"/>
</dbReference>
<name>A0ABU0S8G6_9HYPH</name>
<proteinExistence type="predicted"/>
<evidence type="ECO:0000313" key="2">
    <source>
        <dbReference type="Proteomes" id="UP001237780"/>
    </source>
</evidence>